<sequence>MASCTHASLSAIVPHYGDPTEVQNLVETLLRDAVGCLREVIVVDDSSPTPFPDSWTPTQQSSVAFTVIRRPQNGGFGSAVNTGLEATKTDLAIILNSDLVLPQNFIEDLQDAAAPWHPAVMSPEVTGLDGSTQWTARHFPTVTHQVVEWLSPLARFRQHTLLHEAVGHDTRAVQGKVIPVDWVFGAAMLLPVKEVRAIGGFDESFFMNAEEVDLQRRLRDIGVPSIYLGTVTVAHVGGGSSDPERRRRWLVEARHRYAQKWGNPTVLKGALTAASFTNFAVNAVREKLGRDIDSQAVLRQELSYLKDQKTVNKSVRGVNDH</sequence>
<dbReference type="GO" id="GO:0016757">
    <property type="term" value="F:glycosyltransferase activity"/>
    <property type="evidence" value="ECO:0007669"/>
    <property type="project" value="UniProtKB-KW"/>
</dbReference>
<dbReference type="Proteomes" id="UP000183530">
    <property type="component" value="Chromosome"/>
</dbReference>
<name>A0A1L2ZN62_9MICC</name>
<gene>
    <name evidence="6" type="ORF">BHE16_04905</name>
</gene>
<dbReference type="PANTHER" id="PTHR43179:SF12">
    <property type="entry name" value="GALACTOFURANOSYLTRANSFERASE GLFT2"/>
    <property type="match status" value="1"/>
</dbReference>
<keyword evidence="4 6" id="KW-0808">Transferase</keyword>
<dbReference type="InterPro" id="IPR029044">
    <property type="entry name" value="Nucleotide-diphossugar_trans"/>
</dbReference>
<accession>A0A1L2ZN62</accession>
<dbReference type="AlphaFoldDB" id="A0A1L2ZN62"/>
<evidence type="ECO:0000256" key="1">
    <source>
        <dbReference type="ARBA" id="ARBA00004776"/>
    </source>
</evidence>
<dbReference type="Gene3D" id="3.90.550.10">
    <property type="entry name" value="Spore Coat Polysaccharide Biosynthesis Protein SpsA, Chain A"/>
    <property type="match status" value="1"/>
</dbReference>
<dbReference type="OrthoDB" id="9771846at2"/>
<dbReference type="RefSeq" id="WP_071893948.1">
    <property type="nucleotide sequence ID" value="NZ_CP018135.1"/>
</dbReference>
<comment type="pathway">
    <text evidence="1">Cell wall biogenesis; cell wall polysaccharide biosynthesis.</text>
</comment>
<dbReference type="InterPro" id="IPR001173">
    <property type="entry name" value="Glyco_trans_2-like"/>
</dbReference>
<dbReference type="Pfam" id="PF00535">
    <property type="entry name" value="Glycos_transf_2"/>
    <property type="match status" value="1"/>
</dbReference>
<evidence type="ECO:0000256" key="2">
    <source>
        <dbReference type="ARBA" id="ARBA00006739"/>
    </source>
</evidence>
<dbReference type="KEGG" id="nae:BHE16_04905"/>
<proteinExistence type="inferred from homology"/>
<dbReference type="SUPFAM" id="SSF53448">
    <property type="entry name" value="Nucleotide-diphospho-sugar transferases"/>
    <property type="match status" value="1"/>
</dbReference>
<organism evidence="6 7">
    <name type="scientific">Neomicrococcus aestuarii</name>
    <dbReference type="NCBI Taxonomy" id="556325"/>
    <lineage>
        <taxon>Bacteria</taxon>
        <taxon>Bacillati</taxon>
        <taxon>Actinomycetota</taxon>
        <taxon>Actinomycetes</taxon>
        <taxon>Micrococcales</taxon>
        <taxon>Micrococcaceae</taxon>
        <taxon>Neomicrococcus</taxon>
    </lineage>
</organism>
<feature type="domain" description="Glycosyltransferase 2-like" evidence="5">
    <location>
        <begin position="10"/>
        <end position="148"/>
    </location>
</feature>
<dbReference type="EMBL" id="CP018135">
    <property type="protein sequence ID" value="APF40468.1"/>
    <property type="molecule type" value="Genomic_DNA"/>
</dbReference>
<evidence type="ECO:0000256" key="3">
    <source>
        <dbReference type="ARBA" id="ARBA00022676"/>
    </source>
</evidence>
<evidence type="ECO:0000256" key="4">
    <source>
        <dbReference type="ARBA" id="ARBA00022679"/>
    </source>
</evidence>
<evidence type="ECO:0000313" key="7">
    <source>
        <dbReference type="Proteomes" id="UP000183530"/>
    </source>
</evidence>
<keyword evidence="7" id="KW-1185">Reference proteome</keyword>
<evidence type="ECO:0000313" key="6">
    <source>
        <dbReference type="EMBL" id="APF40468.1"/>
    </source>
</evidence>
<reference evidence="6 7" key="1">
    <citation type="submission" date="2016-11" db="EMBL/GenBank/DDBJ databases">
        <title>Genome sequencing of Zhihengliuella aestuarii B18 antagonistic to Plasmodiophora brassicae.</title>
        <authorList>
            <person name="Luo Y."/>
        </authorList>
    </citation>
    <scope>NUCLEOTIDE SEQUENCE [LARGE SCALE GENOMIC DNA]</scope>
    <source>
        <strain evidence="6 7">B18</strain>
    </source>
</reference>
<keyword evidence="3" id="KW-0328">Glycosyltransferase</keyword>
<protein>
    <submittedName>
        <fullName evidence="6">Glycosyl transferase family 2</fullName>
    </submittedName>
</protein>
<comment type="similarity">
    <text evidence="2">Belongs to the glycosyltransferase 2 family.</text>
</comment>
<dbReference type="PANTHER" id="PTHR43179">
    <property type="entry name" value="RHAMNOSYLTRANSFERASE WBBL"/>
    <property type="match status" value="1"/>
</dbReference>
<dbReference type="STRING" id="556325.BHE16_04905"/>
<evidence type="ECO:0000259" key="5">
    <source>
        <dbReference type="Pfam" id="PF00535"/>
    </source>
</evidence>